<dbReference type="PANTHER" id="PTHR38687">
    <property type="entry name" value="CELL DIVISION PROTEIN DEDD-RELATED"/>
    <property type="match status" value="1"/>
</dbReference>
<reference evidence="5" key="1">
    <citation type="journal article" date="2019" name="Int. J. Syst. Evol. Microbiol.">
        <title>The Global Catalogue of Microorganisms (GCM) 10K type strain sequencing project: providing services to taxonomists for standard genome sequencing and annotation.</title>
        <authorList>
            <consortium name="The Broad Institute Genomics Platform"/>
            <consortium name="The Broad Institute Genome Sequencing Center for Infectious Disease"/>
            <person name="Wu L."/>
            <person name="Ma J."/>
        </authorList>
    </citation>
    <scope>NUCLEOTIDE SEQUENCE [LARGE SCALE GENOMIC DNA]</scope>
    <source>
        <strain evidence="5">JCM 14370</strain>
    </source>
</reference>
<name>A0ABQ2CXY5_9DEIO</name>
<feature type="compositionally biased region" description="Low complexity" evidence="1">
    <location>
        <begin position="86"/>
        <end position="109"/>
    </location>
</feature>
<dbReference type="InterPro" id="IPR007730">
    <property type="entry name" value="SPOR-like_dom"/>
</dbReference>
<dbReference type="InterPro" id="IPR052521">
    <property type="entry name" value="Cell_div_SPOR-domain"/>
</dbReference>
<dbReference type="Pfam" id="PF05036">
    <property type="entry name" value="SPOR"/>
    <property type="match status" value="2"/>
</dbReference>
<keyword evidence="5" id="KW-1185">Reference proteome</keyword>
<dbReference type="InterPro" id="IPR036680">
    <property type="entry name" value="SPOR-like_sf"/>
</dbReference>
<organism evidence="4 5">
    <name type="scientific">Deinococcus roseus</name>
    <dbReference type="NCBI Taxonomy" id="392414"/>
    <lineage>
        <taxon>Bacteria</taxon>
        <taxon>Thermotogati</taxon>
        <taxon>Deinococcota</taxon>
        <taxon>Deinococci</taxon>
        <taxon>Deinococcales</taxon>
        <taxon>Deinococcaceae</taxon>
        <taxon>Deinococcus</taxon>
    </lineage>
</organism>
<evidence type="ECO:0000313" key="5">
    <source>
        <dbReference type="Proteomes" id="UP000632222"/>
    </source>
</evidence>
<gene>
    <name evidence="4" type="ORF">GCM10008938_15680</name>
</gene>
<dbReference type="EMBL" id="BMOD01000004">
    <property type="protein sequence ID" value="GGJ30472.1"/>
    <property type="molecule type" value="Genomic_DNA"/>
</dbReference>
<keyword evidence="2" id="KW-0472">Membrane</keyword>
<feature type="region of interest" description="Disordered" evidence="1">
    <location>
        <begin position="272"/>
        <end position="291"/>
    </location>
</feature>
<feature type="compositionally biased region" description="Low complexity" evidence="1">
    <location>
        <begin position="139"/>
        <end position="182"/>
    </location>
</feature>
<evidence type="ECO:0000313" key="4">
    <source>
        <dbReference type="EMBL" id="GGJ30472.1"/>
    </source>
</evidence>
<feature type="domain" description="SPOR" evidence="3">
    <location>
        <begin position="290"/>
        <end position="364"/>
    </location>
</feature>
<dbReference type="PROSITE" id="PS51724">
    <property type="entry name" value="SPOR"/>
    <property type="match status" value="2"/>
</dbReference>
<feature type="compositionally biased region" description="Low complexity" evidence="1">
    <location>
        <begin position="65"/>
        <end position="78"/>
    </location>
</feature>
<comment type="caution">
    <text evidence="4">The sequence shown here is derived from an EMBL/GenBank/DDBJ whole genome shotgun (WGS) entry which is preliminary data.</text>
</comment>
<dbReference type="PANTHER" id="PTHR38687:SF1">
    <property type="entry name" value="CELL DIVISION PROTEIN DEDD"/>
    <property type="match status" value="1"/>
</dbReference>
<keyword evidence="2" id="KW-0812">Transmembrane</keyword>
<feature type="compositionally biased region" description="Polar residues" evidence="1">
    <location>
        <begin position="114"/>
        <end position="138"/>
    </location>
</feature>
<feature type="region of interest" description="Disordered" evidence="1">
    <location>
        <begin position="44"/>
        <end position="192"/>
    </location>
</feature>
<protein>
    <recommendedName>
        <fullName evidence="3">SPOR domain-containing protein</fullName>
    </recommendedName>
</protein>
<accession>A0ABQ2CXY5</accession>
<feature type="domain" description="SPOR" evidence="3">
    <location>
        <begin position="192"/>
        <end position="271"/>
    </location>
</feature>
<feature type="transmembrane region" description="Helical" evidence="2">
    <location>
        <begin position="12"/>
        <end position="31"/>
    </location>
</feature>
<dbReference type="RefSeq" id="WP_189002097.1">
    <property type="nucleotide sequence ID" value="NZ_BMOD01000004.1"/>
</dbReference>
<evidence type="ECO:0000259" key="3">
    <source>
        <dbReference type="PROSITE" id="PS51724"/>
    </source>
</evidence>
<dbReference type="SUPFAM" id="SSF110997">
    <property type="entry name" value="Sporulation related repeat"/>
    <property type="match status" value="2"/>
</dbReference>
<proteinExistence type="predicted"/>
<evidence type="ECO:0000256" key="1">
    <source>
        <dbReference type="SAM" id="MobiDB-lite"/>
    </source>
</evidence>
<sequence>MIWFRKHWPDLLILFFIVLILAGAVLILFGGTKKLFNLSAGQPTIQAETSTPRVEEIPLNPAPTTPETETTSQPQAESGTQSSTLSPESAGTTETTAAPETTEPASSTADPAVQETQTVPVIPSGTENTAQTSEQPVPTGNAAANAGKTAGSAGSETANTSTGSTQTESSSSASTGATQTAQPAVRVITGRSPTKQDYRISAGLYQTEAQANTIADKIKALGYPSYVFPSKDDTYVVLIGPFVNRNDADVAVGQIQAAHQNLFVYAPQNPTANAETGTTNSTSTAASSATTPSGPMYVQVGAYKRADSAVPAIDQLRSLGFAPTLRTDPNGMVRVVVGPFSGSDLQSAQAKLKEAGYADAFQIR</sequence>
<dbReference type="Gene3D" id="3.30.70.1070">
    <property type="entry name" value="Sporulation related repeat"/>
    <property type="match status" value="2"/>
</dbReference>
<evidence type="ECO:0000256" key="2">
    <source>
        <dbReference type="SAM" id="Phobius"/>
    </source>
</evidence>
<dbReference type="Proteomes" id="UP000632222">
    <property type="component" value="Unassembled WGS sequence"/>
</dbReference>
<keyword evidence="2" id="KW-1133">Transmembrane helix</keyword>